<dbReference type="PANTHER" id="PTHR37953:SF1">
    <property type="entry name" value="UPF0127 PROTEIN MJ1496"/>
    <property type="match status" value="1"/>
</dbReference>
<name>A0A2A2F7M0_9GAMM</name>
<evidence type="ECO:0008006" key="4">
    <source>
        <dbReference type="Google" id="ProtNLM"/>
    </source>
</evidence>
<sequence length="177" mass="18626">MTVRVLVPIVMAVIAGCGSVPGEGAGGSVTLCLPADERLIPLEAELAVTPSARQEGLSGRETLSRRAGMLFVYPREQGPDNSFWMHRTRIPLTILFLDDQGVVRSVQDMDPCLEASGSGCASYPAGVDHWMALEVNQGLPAALGISEGDRIRRSGAGDRATCDSAGKLTPGTLPEAH</sequence>
<dbReference type="OrthoDB" id="5526466at2"/>
<proteinExistence type="predicted"/>
<dbReference type="EMBL" id="NSKD01000003">
    <property type="protein sequence ID" value="PAU80602.1"/>
    <property type="molecule type" value="Genomic_DNA"/>
</dbReference>
<evidence type="ECO:0000313" key="2">
    <source>
        <dbReference type="EMBL" id="PAU80602.1"/>
    </source>
</evidence>
<gene>
    <name evidence="2" type="ORF">CK501_09265</name>
</gene>
<reference evidence="2 3" key="1">
    <citation type="submission" date="2017-08" db="EMBL/GenBank/DDBJ databases">
        <title>Halovibrio sewagensis sp. nov., isolated from wastewater of high salinity.</title>
        <authorList>
            <person name="Dong X."/>
            <person name="Zhang G."/>
        </authorList>
    </citation>
    <scope>NUCLEOTIDE SEQUENCE [LARGE SCALE GENOMIC DNA]</scope>
    <source>
        <strain evidence="2 3">YL5-2</strain>
    </source>
</reference>
<dbReference type="InterPro" id="IPR003795">
    <property type="entry name" value="DUF192"/>
</dbReference>
<dbReference type="Proteomes" id="UP000218896">
    <property type="component" value="Unassembled WGS sequence"/>
</dbReference>
<dbReference type="RefSeq" id="WP_095617437.1">
    <property type="nucleotide sequence ID" value="NZ_NSKD01000003.1"/>
</dbReference>
<dbReference type="PROSITE" id="PS51257">
    <property type="entry name" value="PROKAR_LIPOPROTEIN"/>
    <property type="match status" value="1"/>
</dbReference>
<comment type="caution">
    <text evidence="2">The sequence shown here is derived from an EMBL/GenBank/DDBJ whole genome shotgun (WGS) entry which is preliminary data.</text>
</comment>
<protein>
    <recommendedName>
        <fullName evidence="4">DUF192 domain-containing protein</fullName>
    </recommendedName>
</protein>
<accession>A0A2A2F7M0</accession>
<dbReference type="AlphaFoldDB" id="A0A2A2F7M0"/>
<evidence type="ECO:0000313" key="3">
    <source>
        <dbReference type="Proteomes" id="UP000218896"/>
    </source>
</evidence>
<dbReference type="PANTHER" id="PTHR37953">
    <property type="entry name" value="UPF0127 PROTEIN MJ1496"/>
    <property type="match status" value="1"/>
</dbReference>
<dbReference type="Gene3D" id="2.60.120.1140">
    <property type="entry name" value="Protein of unknown function DUF192"/>
    <property type="match status" value="1"/>
</dbReference>
<feature type="region of interest" description="Disordered" evidence="1">
    <location>
        <begin position="154"/>
        <end position="177"/>
    </location>
</feature>
<evidence type="ECO:0000256" key="1">
    <source>
        <dbReference type="SAM" id="MobiDB-lite"/>
    </source>
</evidence>
<dbReference type="Pfam" id="PF02643">
    <property type="entry name" value="DUF192"/>
    <property type="match status" value="1"/>
</dbReference>
<dbReference type="InterPro" id="IPR038695">
    <property type="entry name" value="Saro_0823-like_sf"/>
</dbReference>
<keyword evidence="3" id="KW-1185">Reference proteome</keyword>
<organism evidence="2 3">
    <name type="scientific">Halovibrio salipaludis</name>
    <dbReference type="NCBI Taxonomy" id="2032626"/>
    <lineage>
        <taxon>Bacteria</taxon>
        <taxon>Pseudomonadati</taxon>
        <taxon>Pseudomonadota</taxon>
        <taxon>Gammaproteobacteria</taxon>
        <taxon>Oceanospirillales</taxon>
        <taxon>Halomonadaceae</taxon>
        <taxon>Halovibrio</taxon>
    </lineage>
</organism>